<dbReference type="AlphaFoldDB" id="A0AAV5F8V0"/>
<evidence type="ECO:0000313" key="3">
    <source>
        <dbReference type="Proteomes" id="UP001054889"/>
    </source>
</evidence>
<gene>
    <name evidence="2" type="primary">gb19744</name>
    <name evidence="2" type="ORF">PR202_gb19744</name>
</gene>
<keyword evidence="3" id="KW-1185">Reference proteome</keyword>
<dbReference type="InterPro" id="IPR053197">
    <property type="entry name" value="F-box_SCFL_complex_component"/>
</dbReference>
<reference evidence="2" key="2">
    <citation type="submission" date="2021-12" db="EMBL/GenBank/DDBJ databases">
        <title>Resequencing data analysis of finger millet.</title>
        <authorList>
            <person name="Hatakeyama M."/>
            <person name="Aluri S."/>
            <person name="Balachadran M.T."/>
            <person name="Sivarajan S.R."/>
            <person name="Poveda L."/>
            <person name="Shimizu-Inatsugi R."/>
            <person name="Schlapbach R."/>
            <person name="Sreeman S.M."/>
            <person name="Shimizu K.K."/>
        </authorList>
    </citation>
    <scope>NUCLEOTIDE SEQUENCE</scope>
</reference>
<sequence>MADGGGKKAVADRLSGLPDHLLQHVLSFLPSIRAVRTCVLSRRYPEQWKSVPAIRITRADAMRYLGPSALNRIVNCLLLFRNKLPLDEIKTPFLESMPFLMDAFVRLQQSDDCCQNCYEAGDCGDQSCKGCRGINYGKNTCVLLEALSSATKLELLASPEVFIFRRDLAQCPMFFKLKTLLLNEWCLTANHGAFLSPALTSFGEAYSSIHYNLVEMGASYNLKKQSLILKNFTLEIKCDQVDDRIRRVLEIFCSYGLPMEKIKIKPLPMSFDTQFHDTWSSGSRFQFRAEYIVTLLEAWSHYFEQLDIVMSMMAVLYLDNWECIDQECQF</sequence>
<dbReference type="Proteomes" id="UP001054889">
    <property type="component" value="Unassembled WGS sequence"/>
</dbReference>
<organism evidence="2 3">
    <name type="scientific">Eleusine coracana subsp. coracana</name>
    <dbReference type="NCBI Taxonomy" id="191504"/>
    <lineage>
        <taxon>Eukaryota</taxon>
        <taxon>Viridiplantae</taxon>
        <taxon>Streptophyta</taxon>
        <taxon>Embryophyta</taxon>
        <taxon>Tracheophyta</taxon>
        <taxon>Spermatophyta</taxon>
        <taxon>Magnoliopsida</taxon>
        <taxon>Liliopsida</taxon>
        <taxon>Poales</taxon>
        <taxon>Poaceae</taxon>
        <taxon>PACMAD clade</taxon>
        <taxon>Chloridoideae</taxon>
        <taxon>Cynodonteae</taxon>
        <taxon>Eleusininae</taxon>
        <taxon>Eleusine</taxon>
    </lineage>
</organism>
<dbReference type="PANTHER" id="PTHR34223:SF88">
    <property type="entry name" value="OS11G0200950 PROTEIN"/>
    <property type="match status" value="1"/>
</dbReference>
<dbReference type="Pfam" id="PF00646">
    <property type="entry name" value="F-box"/>
    <property type="match status" value="1"/>
</dbReference>
<accession>A0AAV5F8V0</accession>
<evidence type="ECO:0000259" key="1">
    <source>
        <dbReference type="Pfam" id="PF00646"/>
    </source>
</evidence>
<dbReference type="InterPro" id="IPR001810">
    <property type="entry name" value="F-box_dom"/>
</dbReference>
<proteinExistence type="predicted"/>
<reference evidence="2" key="1">
    <citation type="journal article" date="2018" name="DNA Res.">
        <title>Multiple hybrid de novo genome assembly of finger millet, an orphan allotetraploid crop.</title>
        <authorList>
            <person name="Hatakeyama M."/>
            <person name="Aluri S."/>
            <person name="Balachadran M.T."/>
            <person name="Sivarajan S.R."/>
            <person name="Patrignani A."/>
            <person name="Gruter S."/>
            <person name="Poveda L."/>
            <person name="Shimizu-Inatsugi R."/>
            <person name="Baeten J."/>
            <person name="Francoijs K.J."/>
            <person name="Nataraja K.N."/>
            <person name="Reddy Y.A.N."/>
            <person name="Phadnis S."/>
            <person name="Ravikumar R.L."/>
            <person name="Schlapbach R."/>
            <person name="Sreeman S.M."/>
            <person name="Shimizu K.K."/>
        </authorList>
    </citation>
    <scope>NUCLEOTIDE SEQUENCE</scope>
</reference>
<dbReference type="EMBL" id="BQKI01000082">
    <property type="protein sequence ID" value="GJN31355.1"/>
    <property type="molecule type" value="Genomic_DNA"/>
</dbReference>
<evidence type="ECO:0000313" key="2">
    <source>
        <dbReference type="EMBL" id="GJN31355.1"/>
    </source>
</evidence>
<protein>
    <recommendedName>
        <fullName evidence="1">F-box domain-containing protein</fullName>
    </recommendedName>
</protein>
<dbReference type="InterPro" id="IPR036047">
    <property type="entry name" value="F-box-like_dom_sf"/>
</dbReference>
<name>A0AAV5F8V0_ELECO</name>
<dbReference type="PANTHER" id="PTHR34223">
    <property type="entry name" value="OS11G0201299 PROTEIN"/>
    <property type="match status" value="1"/>
</dbReference>
<comment type="caution">
    <text evidence="2">The sequence shown here is derived from an EMBL/GenBank/DDBJ whole genome shotgun (WGS) entry which is preliminary data.</text>
</comment>
<feature type="domain" description="F-box" evidence="1">
    <location>
        <begin position="14"/>
        <end position="51"/>
    </location>
</feature>
<dbReference type="SUPFAM" id="SSF81383">
    <property type="entry name" value="F-box domain"/>
    <property type="match status" value="1"/>
</dbReference>